<comment type="catalytic activity">
    <reaction evidence="7">
        <text>RX + glutathione = an S-substituted glutathione + a halide anion + H(+)</text>
        <dbReference type="Rhea" id="RHEA:16437"/>
        <dbReference type="ChEBI" id="CHEBI:15378"/>
        <dbReference type="ChEBI" id="CHEBI:16042"/>
        <dbReference type="ChEBI" id="CHEBI:17792"/>
        <dbReference type="ChEBI" id="CHEBI:57925"/>
        <dbReference type="ChEBI" id="CHEBI:90779"/>
        <dbReference type="EC" id="2.5.1.18"/>
    </reaction>
</comment>
<dbReference type="STRING" id="284811.Q751W5"/>
<evidence type="ECO:0000313" key="9">
    <source>
        <dbReference type="EMBL" id="AAS54082.1"/>
    </source>
</evidence>
<dbReference type="EMBL" id="AE016819">
    <property type="protein sequence ID" value="AAS54082.1"/>
    <property type="molecule type" value="Genomic_DNA"/>
</dbReference>
<evidence type="ECO:0000256" key="1">
    <source>
        <dbReference type="ARBA" id="ARBA00000217"/>
    </source>
</evidence>
<dbReference type="InParanoid" id="Q751W5"/>
<dbReference type="KEGG" id="ago:AGOS_AFR710W"/>
<dbReference type="GO" id="GO:0004364">
    <property type="term" value="F:glutathione transferase activity"/>
    <property type="evidence" value="ECO:0007669"/>
    <property type="project" value="UniProtKB-EC"/>
</dbReference>
<dbReference type="GO" id="GO:0034599">
    <property type="term" value="P:cellular response to oxidative stress"/>
    <property type="evidence" value="ECO:0000318"/>
    <property type="project" value="GO_Central"/>
</dbReference>
<evidence type="ECO:0000256" key="4">
    <source>
        <dbReference type="ARBA" id="ARBA00023157"/>
    </source>
</evidence>
<protein>
    <submittedName>
        <fullName evidence="9">AFR710Wp</fullName>
    </submittedName>
</protein>
<comment type="catalytic activity">
    <reaction evidence="1">
        <text>2 glutathione + H2O2 = glutathione disulfide + 2 H2O</text>
        <dbReference type="Rhea" id="RHEA:16833"/>
        <dbReference type="ChEBI" id="CHEBI:15377"/>
        <dbReference type="ChEBI" id="CHEBI:16240"/>
        <dbReference type="ChEBI" id="CHEBI:57925"/>
        <dbReference type="ChEBI" id="CHEBI:58297"/>
        <dbReference type="EC" id="1.11.1.9"/>
    </reaction>
</comment>
<keyword evidence="10" id="KW-1185">Reference proteome</keyword>
<reference evidence="9 10" key="1">
    <citation type="journal article" date="2004" name="Science">
        <title>The Ashbya gossypii genome as a tool for mapping the ancient Saccharomyces cerevisiae genome.</title>
        <authorList>
            <person name="Dietrich F.S."/>
            <person name="Voegeli S."/>
            <person name="Brachat S."/>
            <person name="Lerch A."/>
            <person name="Gates K."/>
            <person name="Steiner S."/>
            <person name="Mohr C."/>
            <person name="Pohlmann R."/>
            <person name="Luedi P."/>
            <person name="Choi S."/>
            <person name="Wing R.A."/>
            <person name="Flavier A."/>
            <person name="Gaffney T.D."/>
            <person name="Philippsen P."/>
        </authorList>
    </citation>
    <scope>NUCLEOTIDE SEQUENCE [LARGE SCALE GENOMIC DNA]</scope>
    <source>
        <strain evidence="10">ATCC 10895 / CBS 109.51 / FGSC 9923 / NRRL Y-1056</strain>
    </source>
</reference>
<dbReference type="PANTHER" id="PTHR45694">
    <property type="entry name" value="GLUTAREDOXIN 2"/>
    <property type="match status" value="1"/>
</dbReference>
<dbReference type="GeneID" id="4622547"/>
<dbReference type="InterPro" id="IPR011899">
    <property type="entry name" value="Glutaredoxin_euk/vir"/>
</dbReference>
<dbReference type="PROSITE" id="PS51354">
    <property type="entry name" value="GLUTAREDOXIN_2"/>
    <property type="match status" value="1"/>
</dbReference>
<dbReference type="PANTHER" id="PTHR45694:SF18">
    <property type="entry name" value="GLUTAREDOXIN-1-RELATED"/>
    <property type="match status" value="1"/>
</dbReference>
<comment type="catalytic activity">
    <reaction evidence="6">
        <text>1-chloro-2,4-dinitrobenzene + glutathione = 2,4-dinitrophenyl-S-glutathione + chloride + H(+)</text>
        <dbReference type="Rhea" id="RHEA:51220"/>
        <dbReference type="ChEBI" id="CHEBI:15378"/>
        <dbReference type="ChEBI" id="CHEBI:17996"/>
        <dbReference type="ChEBI" id="CHEBI:34718"/>
        <dbReference type="ChEBI" id="CHEBI:57925"/>
        <dbReference type="ChEBI" id="CHEBI:133977"/>
        <dbReference type="EC" id="2.5.1.18"/>
    </reaction>
</comment>
<dbReference type="InterPro" id="IPR036249">
    <property type="entry name" value="Thioredoxin-like_sf"/>
</dbReference>
<dbReference type="Gene3D" id="3.40.30.10">
    <property type="entry name" value="Glutaredoxin"/>
    <property type="match status" value="1"/>
</dbReference>
<dbReference type="InterPro" id="IPR011767">
    <property type="entry name" value="GLR_AS"/>
</dbReference>
<evidence type="ECO:0000256" key="5">
    <source>
        <dbReference type="ARBA" id="ARBA00023284"/>
    </source>
</evidence>
<keyword evidence="3" id="KW-0249">Electron transport</keyword>
<dbReference type="SUPFAM" id="SSF52833">
    <property type="entry name" value="Thioredoxin-like"/>
    <property type="match status" value="1"/>
</dbReference>
<dbReference type="HOGENOM" id="CLU_026126_7_2_1"/>
<dbReference type="FunCoup" id="Q751W5">
    <property type="interactions" value="714"/>
</dbReference>
<dbReference type="eggNOG" id="KOG1752">
    <property type="taxonomic scope" value="Eukaryota"/>
</dbReference>
<name>Q751W5_EREGS</name>
<accession>Q751W5</accession>
<dbReference type="RefSeq" id="NP_986258.1">
    <property type="nucleotide sequence ID" value="NM_212394.1"/>
</dbReference>
<dbReference type="OMA" id="YACYELD"/>
<dbReference type="PROSITE" id="PS00195">
    <property type="entry name" value="GLUTAREDOXIN_1"/>
    <property type="match status" value="1"/>
</dbReference>
<reference evidence="10" key="2">
    <citation type="journal article" date="2013" name="G3 (Bethesda)">
        <title>Genomes of Ashbya fungi isolated from insects reveal four mating-type loci, numerous translocations, lack of transposons, and distinct gene duplications.</title>
        <authorList>
            <person name="Dietrich F.S."/>
            <person name="Voegeli S."/>
            <person name="Kuo S."/>
            <person name="Philippsen P."/>
        </authorList>
    </citation>
    <scope>GENOME REANNOTATION</scope>
    <source>
        <strain evidence="10">ATCC 10895 / CBS 109.51 / FGSC 9923 / NRRL Y-1056</strain>
    </source>
</reference>
<dbReference type="NCBIfam" id="TIGR02180">
    <property type="entry name" value="GRX_euk"/>
    <property type="match status" value="1"/>
</dbReference>
<gene>
    <name evidence="9" type="ORF">AGOS_AFR710W</name>
</gene>
<dbReference type="GO" id="GO:0005634">
    <property type="term" value="C:nucleus"/>
    <property type="evidence" value="ECO:0000318"/>
    <property type="project" value="GO_Central"/>
</dbReference>
<dbReference type="GO" id="GO:0005737">
    <property type="term" value="C:cytoplasm"/>
    <property type="evidence" value="ECO:0000318"/>
    <property type="project" value="GO_Central"/>
</dbReference>
<evidence type="ECO:0000256" key="2">
    <source>
        <dbReference type="ARBA" id="ARBA00022448"/>
    </source>
</evidence>
<dbReference type="GO" id="GO:0015038">
    <property type="term" value="F:glutathione disulfide oxidoreductase activity"/>
    <property type="evidence" value="ECO:0000318"/>
    <property type="project" value="GO_Central"/>
</dbReference>
<dbReference type="CDD" id="cd03419">
    <property type="entry name" value="GRX_GRXh_1_2_like"/>
    <property type="match status" value="1"/>
</dbReference>
<dbReference type="InterPro" id="IPR002109">
    <property type="entry name" value="Glutaredoxin"/>
</dbReference>
<proteinExistence type="predicted"/>
<evidence type="ECO:0000256" key="7">
    <source>
        <dbReference type="ARBA" id="ARBA00047960"/>
    </source>
</evidence>
<organism evidence="9 10">
    <name type="scientific">Eremothecium gossypii (strain ATCC 10895 / CBS 109.51 / FGSC 9923 / NRRL Y-1056)</name>
    <name type="common">Yeast</name>
    <name type="synonym">Ashbya gossypii</name>
    <dbReference type="NCBI Taxonomy" id="284811"/>
    <lineage>
        <taxon>Eukaryota</taxon>
        <taxon>Fungi</taxon>
        <taxon>Dikarya</taxon>
        <taxon>Ascomycota</taxon>
        <taxon>Saccharomycotina</taxon>
        <taxon>Saccharomycetes</taxon>
        <taxon>Saccharomycetales</taxon>
        <taxon>Saccharomycetaceae</taxon>
        <taxon>Eremothecium</taxon>
    </lineage>
</organism>
<evidence type="ECO:0000256" key="3">
    <source>
        <dbReference type="ARBA" id="ARBA00022982"/>
    </source>
</evidence>
<evidence type="ECO:0000313" key="10">
    <source>
        <dbReference type="Proteomes" id="UP000000591"/>
    </source>
</evidence>
<dbReference type="OrthoDB" id="418495at2759"/>
<dbReference type="InterPro" id="IPR014025">
    <property type="entry name" value="Glutaredoxin_subgr"/>
</dbReference>
<dbReference type="Pfam" id="PF00462">
    <property type="entry name" value="Glutaredoxin"/>
    <property type="match status" value="1"/>
</dbReference>
<sequence>MVSPSVIKQVQALIQQNRVFIASKTYCPYCQAAKRTLLEEKRVPASAVKLLELDTMGEEGAVIQAALQELSGQRTVPNIYINGRHVGGNSDLEALKASGELDQLLEEALRE</sequence>
<dbReference type="PRINTS" id="PR00160">
    <property type="entry name" value="GLUTAREDOXIN"/>
</dbReference>
<evidence type="ECO:0000256" key="6">
    <source>
        <dbReference type="ARBA" id="ARBA00035808"/>
    </source>
</evidence>
<keyword evidence="2" id="KW-0813">Transport</keyword>
<keyword evidence="4" id="KW-1015">Disulfide bond</keyword>
<feature type="domain" description="Glutaredoxin" evidence="8">
    <location>
        <begin position="19"/>
        <end position="86"/>
    </location>
</feature>
<evidence type="ECO:0000259" key="8">
    <source>
        <dbReference type="Pfam" id="PF00462"/>
    </source>
</evidence>
<dbReference type="FunFam" id="3.40.30.10:FF:000026">
    <property type="entry name" value="Glutaredoxin 2"/>
    <property type="match status" value="1"/>
</dbReference>
<dbReference type="AlphaFoldDB" id="Q751W5"/>
<keyword evidence="5" id="KW-0676">Redox-active center</keyword>
<dbReference type="Proteomes" id="UP000000591">
    <property type="component" value="Chromosome VI"/>
</dbReference>
<dbReference type="GO" id="GO:0004602">
    <property type="term" value="F:glutathione peroxidase activity"/>
    <property type="evidence" value="ECO:0007669"/>
    <property type="project" value="UniProtKB-EC"/>
</dbReference>